<comment type="caution">
    <text evidence="2">The sequence shown here is derived from an EMBL/GenBank/DDBJ whole genome shotgun (WGS) entry which is preliminary data.</text>
</comment>
<dbReference type="Gene3D" id="3.10.20.600">
    <property type="match status" value="1"/>
</dbReference>
<sequence length="98" mass="10752">MFLKITKYLVAGLIVSCFAFYLKEHPEIRNHIYTPEMIEVSIKGPVKHPGVYNLESGSTGRDLIEKAGGLLPGASVKIEENGLNQLLVDGQALDLGKR</sequence>
<name>A0A2P2E0Z5_9LEPT</name>
<dbReference type="AlphaFoldDB" id="A0A2P2E0Z5"/>
<evidence type="ECO:0000313" key="3">
    <source>
        <dbReference type="Proteomes" id="UP000245133"/>
    </source>
</evidence>
<gene>
    <name evidence="2" type="ORF">LPTSP4_20810</name>
</gene>
<dbReference type="SUPFAM" id="SSF142984">
    <property type="entry name" value="Nqo1 middle domain-like"/>
    <property type="match status" value="1"/>
</dbReference>
<dbReference type="Proteomes" id="UP000245133">
    <property type="component" value="Unassembled WGS sequence"/>
</dbReference>
<dbReference type="InterPro" id="IPR019554">
    <property type="entry name" value="Soluble_ligand-bd"/>
</dbReference>
<dbReference type="Pfam" id="PF10531">
    <property type="entry name" value="SLBB"/>
    <property type="match status" value="1"/>
</dbReference>
<organism evidence="2 3">
    <name type="scientific">Leptospira ryugenii</name>
    <dbReference type="NCBI Taxonomy" id="1917863"/>
    <lineage>
        <taxon>Bacteria</taxon>
        <taxon>Pseudomonadati</taxon>
        <taxon>Spirochaetota</taxon>
        <taxon>Spirochaetia</taxon>
        <taxon>Leptospirales</taxon>
        <taxon>Leptospiraceae</taxon>
        <taxon>Leptospira</taxon>
    </lineage>
</organism>
<proteinExistence type="predicted"/>
<dbReference type="EMBL" id="BFBB01000005">
    <property type="protein sequence ID" value="GBF50555.1"/>
    <property type="molecule type" value="Genomic_DNA"/>
</dbReference>
<keyword evidence="3" id="KW-1185">Reference proteome</keyword>
<feature type="domain" description="Soluble ligand binding" evidence="1">
    <location>
        <begin position="40"/>
        <end position="75"/>
    </location>
</feature>
<evidence type="ECO:0000259" key="1">
    <source>
        <dbReference type="Pfam" id="PF10531"/>
    </source>
</evidence>
<dbReference type="RefSeq" id="WP_244594360.1">
    <property type="nucleotide sequence ID" value="NZ_BFBB01000005.1"/>
</dbReference>
<protein>
    <submittedName>
        <fullName evidence="2">SLBB domain protein</fullName>
    </submittedName>
</protein>
<accession>A0A2P2E0Z5</accession>
<evidence type="ECO:0000313" key="2">
    <source>
        <dbReference type="EMBL" id="GBF50555.1"/>
    </source>
</evidence>
<reference evidence="2 3" key="1">
    <citation type="submission" date="2018-02" db="EMBL/GenBank/DDBJ databases">
        <title>Novel Leptospira species isolated from soil and water in Japan.</title>
        <authorList>
            <person name="Nakao R."/>
            <person name="Masuzawa T."/>
        </authorList>
    </citation>
    <scope>NUCLEOTIDE SEQUENCE [LARGE SCALE GENOMIC DNA]</scope>
    <source>
        <strain evidence="2 3">YH101</strain>
    </source>
</reference>